<organism evidence="1 2">
    <name type="scientific">Macrosiphum euphorbiae</name>
    <name type="common">potato aphid</name>
    <dbReference type="NCBI Taxonomy" id="13131"/>
    <lineage>
        <taxon>Eukaryota</taxon>
        <taxon>Metazoa</taxon>
        <taxon>Ecdysozoa</taxon>
        <taxon>Arthropoda</taxon>
        <taxon>Hexapoda</taxon>
        <taxon>Insecta</taxon>
        <taxon>Pterygota</taxon>
        <taxon>Neoptera</taxon>
        <taxon>Paraneoptera</taxon>
        <taxon>Hemiptera</taxon>
        <taxon>Sternorrhyncha</taxon>
        <taxon>Aphidomorpha</taxon>
        <taxon>Aphidoidea</taxon>
        <taxon>Aphididae</taxon>
        <taxon>Macrosiphini</taxon>
        <taxon>Macrosiphum</taxon>
    </lineage>
</organism>
<evidence type="ECO:0000313" key="1">
    <source>
        <dbReference type="EMBL" id="CAI6343240.1"/>
    </source>
</evidence>
<reference evidence="1 2" key="1">
    <citation type="submission" date="2023-01" db="EMBL/GenBank/DDBJ databases">
        <authorList>
            <person name="Whitehead M."/>
        </authorList>
    </citation>
    <scope>NUCLEOTIDE SEQUENCE [LARGE SCALE GENOMIC DNA]</scope>
</reference>
<accession>A0AAV0VI76</accession>
<protein>
    <submittedName>
        <fullName evidence="1">Uncharacterized protein</fullName>
    </submittedName>
</protein>
<evidence type="ECO:0000313" key="2">
    <source>
        <dbReference type="Proteomes" id="UP001160148"/>
    </source>
</evidence>
<dbReference type="PANTHER" id="PTHR45913">
    <property type="entry name" value="EPM2A-INTERACTING PROTEIN 1"/>
    <property type="match status" value="1"/>
</dbReference>
<dbReference type="Proteomes" id="UP001160148">
    <property type="component" value="Unassembled WGS sequence"/>
</dbReference>
<dbReference type="EMBL" id="CARXXK010000001">
    <property type="protein sequence ID" value="CAI6343240.1"/>
    <property type="molecule type" value="Genomic_DNA"/>
</dbReference>
<gene>
    <name evidence="1" type="ORF">MEUPH1_LOCUS531</name>
</gene>
<dbReference type="AlphaFoldDB" id="A0AAV0VI76"/>
<dbReference type="PANTHER" id="PTHR45913:SF21">
    <property type="entry name" value="DUF4371 DOMAIN-CONTAINING PROTEIN"/>
    <property type="match status" value="1"/>
</dbReference>
<comment type="caution">
    <text evidence="1">The sequence shown here is derived from an EMBL/GenBank/DDBJ whole genome shotgun (WGS) entry which is preliminary data.</text>
</comment>
<keyword evidence="2" id="KW-1185">Reference proteome</keyword>
<proteinExistence type="predicted"/>
<sequence length="168" mass="19768">MKTVISIVIFIRAKSSLQHRLFKALLQENYTQFNDLLLHNNVRWLSKGNVLQRFFNLLNEIELFLIQSTHLPAEDYHKFISNNSNVATITFLTDVFQYISSFNLKLHGNQKLICHLVSEVNCFCRKISFFLQDVGNERLHFPNSKKVVDEKDEIDIRNFTKFLDSLKT</sequence>
<name>A0AAV0VI76_9HEMI</name>